<dbReference type="Gene3D" id="3.80.10.10">
    <property type="entry name" value="Ribonuclease Inhibitor"/>
    <property type="match status" value="1"/>
</dbReference>
<dbReference type="GO" id="GO:0000398">
    <property type="term" value="P:mRNA splicing, via spliceosome"/>
    <property type="evidence" value="ECO:0007669"/>
    <property type="project" value="InterPro"/>
</dbReference>
<dbReference type="GO" id="GO:0030620">
    <property type="term" value="F:U2 snRNA binding"/>
    <property type="evidence" value="ECO:0007669"/>
    <property type="project" value="InterPro"/>
</dbReference>
<dbReference type="EMBL" id="CP014245">
    <property type="protein sequence ID" value="AMD21380.1"/>
    <property type="molecule type" value="Genomic_DNA"/>
</dbReference>
<comment type="similarity">
    <text evidence="8">Belongs to the U2 small nuclear ribonucleoprotein A family.</text>
</comment>
<accession>A0A0X8HU02</accession>
<keyword evidence="4" id="KW-0747">Spliceosome</keyword>
<dbReference type="FunFam" id="3.80.10.10:FF:000629">
    <property type="entry name" value="U2 snRNP component"/>
    <property type="match status" value="1"/>
</dbReference>
<evidence type="ECO:0000256" key="9">
    <source>
        <dbReference type="ARBA" id="ARBA00024238"/>
    </source>
</evidence>
<proteinExistence type="inferred from homology"/>
<dbReference type="GeneID" id="28724669"/>
<dbReference type="STRING" id="45286.A0A0X8HU02"/>
<dbReference type="OrthoDB" id="433501at2759"/>
<evidence type="ECO:0000256" key="2">
    <source>
        <dbReference type="ARBA" id="ARBA00022614"/>
    </source>
</evidence>
<evidence type="ECO:0000256" key="5">
    <source>
        <dbReference type="ARBA" id="ARBA00022737"/>
    </source>
</evidence>
<evidence type="ECO:0000256" key="6">
    <source>
        <dbReference type="ARBA" id="ARBA00023187"/>
    </source>
</evidence>
<dbReference type="Proteomes" id="UP000243052">
    <property type="component" value="Chromosome v"/>
</dbReference>
<evidence type="ECO:0000313" key="10">
    <source>
        <dbReference type="EMBL" id="AMD21380.1"/>
    </source>
</evidence>
<sequence>MVKLTPAKLIEAPVYYVDHFHTKYDVDKIVILRDGGFVNDKEVMPETLKTLPALTNILDFTNNNLDEFPNLNYKTSLHTLLLSRNQIRKLDGSRLPKSLVNIALAMNNIGTFEQLKGLKSFPKTLRNLNLRGNVVCHLDGYREVVISYCPQLEVLDGERVKLVERKSNPKLLADSNSKPASNLSASKVEDKDIQLMDHVISKMDDATIASIKEQLANAQTLDEIERLEKLLSGGV</sequence>
<keyword evidence="11" id="KW-1185">Reference proteome</keyword>
<dbReference type="PANTHER" id="PTHR10552">
    <property type="entry name" value="U2 SMALL NUCLEAR RIBONUCLEOPROTEIN A"/>
    <property type="match status" value="1"/>
</dbReference>
<evidence type="ECO:0000256" key="7">
    <source>
        <dbReference type="ARBA" id="ARBA00023242"/>
    </source>
</evidence>
<dbReference type="InterPro" id="IPR044640">
    <property type="entry name" value="RU2A"/>
</dbReference>
<dbReference type="AlphaFoldDB" id="A0A0X8HU02"/>
<protein>
    <recommendedName>
        <fullName evidence="9">U2 small nuclear ribonucleoprotein A'</fullName>
    </recommendedName>
</protein>
<dbReference type="InterPro" id="IPR032675">
    <property type="entry name" value="LRR_dom_sf"/>
</dbReference>
<organism evidence="10 11">
    <name type="scientific">Eremothecium sinecaudum</name>
    <dbReference type="NCBI Taxonomy" id="45286"/>
    <lineage>
        <taxon>Eukaryota</taxon>
        <taxon>Fungi</taxon>
        <taxon>Dikarya</taxon>
        <taxon>Ascomycota</taxon>
        <taxon>Saccharomycotina</taxon>
        <taxon>Saccharomycetes</taxon>
        <taxon>Saccharomycetales</taxon>
        <taxon>Saccharomycetaceae</taxon>
        <taxon>Eremothecium</taxon>
    </lineage>
</organism>
<evidence type="ECO:0000256" key="8">
    <source>
        <dbReference type="ARBA" id="ARBA00024196"/>
    </source>
</evidence>
<gene>
    <name evidence="10" type="ORF">AW171_hschr53330</name>
</gene>
<comment type="subcellular location">
    <subcellularLocation>
        <location evidence="1">Nucleus</location>
    </subcellularLocation>
</comment>
<keyword evidence="3" id="KW-0507">mRNA processing</keyword>
<name>A0A0X8HU02_9SACH</name>
<keyword evidence="5" id="KW-0677">Repeat</keyword>
<dbReference type="SUPFAM" id="SSF52058">
    <property type="entry name" value="L domain-like"/>
    <property type="match status" value="1"/>
</dbReference>
<reference evidence="10 11" key="1">
    <citation type="submission" date="2016-01" db="EMBL/GenBank/DDBJ databases">
        <title>Genome sequence of the yeast Holleya sinecauda.</title>
        <authorList>
            <person name="Dietrich F.S."/>
        </authorList>
    </citation>
    <scope>NUCLEOTIDE SEQUENCE [LARGE SCALE GENOMIC DNA]</scope>
    <source>
        <strain evidence="10 11">ATCC 58844</strain>
    </source>
</reference>
<dbReference type="InterPro" id="IPR001611">
    <property type="entry name" value="Leu-rich_rpt"/>
</dbReference>
<dbReference type="RefSeq" id="XP_017988376.1">
    <property type="nucleotide sequence ID" value="XM_018132887.1"/>
</dbReference>
<evidence type="ECO:0000256" key="4">
    <source>
        <dbReference type="ARBA" id="ARBA00022728"/>
    </source>
</evidence>
<dbReference type="PROSITE" id="PS51450">
    <property type="entry name" value="LRR"/>
    <property type="match status" value="1"/>
</dbReference>
<dbReference type="GO" id="GO:0005681">
    <property type="term" value="C:spliceosomal complex"/>
    <property type="evidence" value="ECO:0007669"/>
    <property type="project" value="UniProtKB-KW"/>
</dbReference>
<keyword evidence="7" id="KW-0539">Nucleus</keyword>
<evidence type="ECO:0000256" key="3">
    <source>
        <dbReference type="ARBA" id="ARBA00022664"/>
    </source>
</evidence>
<keyword evidence="6" id="KW-0508">mRNA splicing</keyword>
<evidence type="ECO:0000256" key="1">
    <source>
        <dbReference type="ARBA" id="ARBA00004123"/>
    </source>
</evidence>
<dbReference type="Pfam" id="PF14580">
    <property type="entry name" value="LRR_9"/>
    <property type="match status" value="1"/>
</dbReference>
<keyword evidence="2" id="KW-0433">Leucine-rich repeat</keyword>
<dbReference type="PANTHER" id="PTHR10552:SF6">
    <property type="entry name" value="U2 SMALL NUCLEAR RIBONUCLEOPROTEIN A"/>
    <property type="match status" value="1"/>
</dbReference>
<evidence type="ECO:0000313" key="11">
    <source>
        <dbReference type="Proteomes" id="UP000243052"/>
    </source>
</evidence>
<dbReference type="GO" id="GO:0005686">
    <property type="term" value="C:U2 snRNP"/>
    <property type="evidence" value="ECO:0007669"/>
    <property type="project" value="TreeGrafter"/>
</dbReference>